<dbReference type="InterPro" id="IPR000225">
    <property type="entry name" value="Armadillo"/>
</dbReference>
<evidence type="ECO:0000256" key="1">
    <source>
        <dbReference type="ARBA" id="ARBA00010394"/>
    </source>
</evidence>
<comment type="similarity">
    <text evidence="1">Belongs to the importin alpha family.</text>
</comment>
<evidence type="ECO:0000313" key="7">
    <source>
        <dbReference type="Proteomes" id="UP000631114"/>
    </source>
</evidence>
<dbReference type="PANTHER" id="PTHR23316">
    <property type="entry name" value="IMPORTIN ALPHA"/>
    <property type="match status" value="1"/>
</dbReference>
<dbReference type="AlphaFoldDB" id="A0A835GUX4"/>
<evidence type="ECO:0000313" key="6">
    <source>
        <dbReference type="EMBL" id="KAF9587819.1"/>
    </source>
</evidence>
<gene>
    <name evidence="6" type="ORF">IFM89_005823</name>
</gene>
<evidence type="ECO:0000256" key="4">
    <source>
        <dbReference type="PROSITE-ProRule" id="PRU00259"/>
    </source>
</evidence>
<keyword evidence="3" id="KW-0653">Protein transport</keyword>
<evidence type="ECO:0000256" key="3">
    <source>
        <dbReference type="ARBA" id="ARBA00022927"/>
    </source>
</evidence>
<dbReference type="SUPFAM" id="SSF48371">
    <property type="entry name" value="ARM repeat"/>
    <property type="match status" value="1"/>
</dbReference>
<sequence>MDDNALQLESTTQFRKLFSIERSLPIEEVIQSGVVSRFVEFLRREDFTQLQFEVAWALTNIASGTSKNTRIVIDHGAVPIFVQLLGSPSDDVREQKLSMPMTILFWQMHPSPSVLIPRLFETVGNIVTGDDLQTQATAQKQKGTQPMLLAQKAFDILKEANLELIQDFQAAAARGSRNAGLTANKLFESPSNAESEEPKNKIAGPSYKQGDVKEYGVVTGREDKAPAGLGTGVIFHEHVPELKKKVFHKYGTKAQAIHTPLGQGSCFQMMLQLHDVYDPNKVRGLVTLNAYMCRCAYLATNSFPNSTVHQINIKIKIVSGTPCGAFTMEPKGAQANRVVLDK</sequence>
<dbReference type="OrthoDB" id="1671880at2759"/>
<keyword evidence="7" id="KW-1185">Reference proteome</keyword>
<dbReference type="Gene3D" id="1.25.10.10">
    <property type="entry name" value="Leucine-rich Repeat Variant"/>
    <property type="match status" value="1"/>
</dbReference>
<dbReference type="Pfam" id="PF00514">
    <property type="entry name" value="Arm"/>
    <property type="match status" value="2"/>
</dbReference>
<dbReference type="InterPro" id="IPR011989">
    <property type="entry name" value="ARM-like"/>
</dbReference>
<protein>
    <submittedName>
        <fullName evidence="6">Uncharacterized protein</fullName>
    </submittedName>
</protein>
<organism evidence="6 7">
    <name type="scientific">Coptis chinensis</name>
    <dbReference type="NCBI Taxonomy" id="261450"/>
    <lineage>
        <taxon>Eukaryota</taxon>
        <taxon>Viridiplantae</taxon>
        <taxon>Streptophyta</taxon>
        <taxon>Embryophyta</taxon>
        <taxon>Tracheophyta</taxon>
        <taxon>Spermatophyta</taxon>
        <taxon>Magnoliopsida</taxon>
        <taxon>Ranunculales</taxon>
        <taxon>Ranunculaceae</taxon>
        <taxon>Coptidoideae</taxon>
        <taxon>Coptis</taxon>
    </lineage>
</organism>
<name>A0A835GUX4_9MAGN</name>
<dbReference type="PROSITE" id="PS50176">
    <property type="entry name" value="ARM_REPEAT"/>
    <property type="match status" value="1"/>
</dbReference>
<evidence type="ECO:0000256" key="2">
    <source>
        <dbReference type="ARBA" id="ARBA00022448"/>
    </source>
</evidence>
<dbReference type="EMBL" id="JADFTS010000009">
    <property type="protein sequence ID" value="KAF9587819.1"/>
    <property type="molecule type" value="Genomic_DNA"/>
</dbReference>
<dbReference type="SMART" id="SM00185">
    <property type="entry name" value="ARM"/>
    <property type="match status" value="2"/>
</dbReference>
<reference evidence="6 7" key="1">
    <citation type="submission" date="2020-10" db="EMBL/GenBank/DDBJ databases">
        <title>The Coptis chinensis genome and diversification of protoberbering-type alkaloids.</title>
        <authorList>
            <person name="Wang B."/>
            <person name="Shu S."/>
            <person name="Song C."/>
            <person name="Liu Y."/>
        </authorList>
    </citation>
    <scope>NUCLEOTIDE SEQUENCE [LARGE SCALE GENOMIC DNA]</scope>
    <source>
        <strain evidence="6">HL-2020</strain>
        <tissue evidence="6">Leaf</tissue>
    </source>
</reference>
<proteinExistence type="inferred from homology"/>
<feature type="repeat" description="ARM" evidence="4">
    <location>
        <begin position="33"/>
        <end position="76"/>
    </location>
</feature>
<dbReference type="Proteomes" id="UP000631114">
    <property type="component" value="Unassembled WGS sequence"/>
</dbReference>
<feature type="region of interest" description="Disordered" evidence="5">
    <location>
        <begin position="187"/>
        <end position="206"/>
    </location>
</feature>
<accession>A0A835GUX4</accession>
<dbReference type="InterPro" id="IPR016024">
    <property type="entry name" value="ARM-type_fold"/>
</dbReference>
<keyword evidence="2" id="KW-0813">Transport</keyword>
<evidence type="ECO:0000256" key="5">
    <source>
        <dbReference type="SAM" id="MobiDB-lite"/>
    </source>
</evidence>
<dbReference type="GO" id="GO:0015031">
    <property type="term" value="P:protein transport"/>
    <property type="evidence" value="ECO:0007669"/>
    <property type="project" value="UniProtKB-KW"/>
</dbReference>
<comment type="caution">
    <text evidence="6">The sequence shown here is derived from an EMBL/GenBank/DDBJ whole genome shotgun (WGS) entry which is preliminary data.</text>
</comment>